<dbReference type="PANTHER" id="PTHR43357">
    <property type="entry name" value="INNER MEMBRANE ABC TRANSPORTER PERMEASE PROTEIN YDCV"/>
    <property type="match status" value="1"/>
</dbReference>
<evidence type="ECO:0000256" key="1">
    <source>
        <dbReference type="ARBA" id="ARBA00004429"/>
    </source>
</evidence>
<keyword evidence="3" id="KW-1003">Cell membrane</keyword>
<evidence type="ECO:0000256" key="7">
    <source>
        <dbReference type="ARBA" id="ARBA00023136"/>
    </source>
</evidence>
<keyword evidence="11" id="KW-1185">Reference proteome</keyword>
<evidence type="ECO:0000259" key="9">
    <source>
        <dbReference type="PROSITE" id="PS50928"/>
    </source>
</evidence>
<feature type="transmembrane region" description="Helical" evidence="8">
    <location>
        <begin position="249"/>
        <end position="269"/>
    </location>
</feature>
<dbReference type="PROSITE" id="PS50928">
    <property type="entry name" value="ABC_TM1"/>
    <property type="match status" value="1"/>
</dbReference>
<comment type="subcellular location">
    <subcellularLocation>
        <location evidence="1">Cell inner membrane</location>
        <topology evidence="1">Multi-pass membrane protein</topology>
    </subcellularLocation>
    <subcellularLocation>
        <location evidence="8">Cell membrane</location>
        <topology evidence="8">Multi-pass membrane protein</topology>
    </subcellularLocation>
</comment>
<evidence type="ECO:0000256" key="6">
    <source>
        <dbReference type="ARBA" id="ARBA00022989"/>
    </source>
</evidence>
<dbReference type="PANTHER" id="PTHR43357:SF4">
    <property type="entry name" value="INNER MEMBRANE ABC TRANSPORTER PERMEASE PROTEIN YDCV"/>
    <property type="match status" value="1"/>
</dbReference>
<accession>A0A7G9S2M2</accession>
<evidence type="ECO:0000256" key="2">
    <source>
        <dbReference type="ARBA" id="ARBA00022448"/>
    </source>
</evidence>
<evidence type="ECO:0000256" key="3">
    <source>
        <dbReference type="ARBA" id="ARBA00022475"/>
    </source>
</evidence>
<evidence type="ECO:0000256" key="4">
    <source>
        <dbReference type="ARBA" id="ARBA00022519"/>
    </source>
</evidence>
<feature type="transmembrane region" description="Helical" evidence="8">
    <location>
        <begin position="79"/>
        <end position="103"/>
    </location>
</feature>
<evidence type="ECO:0000313" key="10">
    <source>
        <dbReference type="EMBL" id="QNN62097.1"/>
    </source>
</evidence>
<dbReference type="Gene3D" id="1.10.3720.10">
    <property type="entry name" value="MetI-like"/>
    <property type="match status" value="1"/>
</dbReference>
<dbReference type="GO" id="GO:0055085">
    <property type="term" value="P:transmembrane transport"/>
    <property type="evidence" value="ECO:0007669"/>
    <property type="project" value="InterPro"/>
</dbReference>
<evidence type="ECO:0000313" key="11">
    <source>
        <dbReference type="Proteomes" id="UP000515934"/>
    </source>
</evidence>
<dbReference type="Pfam" id="PF00528">
    <property type="entry name" value="BPD_transp_1"/>
    <property type="match status" value="1"/>
</dbReference>
<keyword evidence="5 8" id="KW-0812">Transmembrane</keyword>
<keyword evidence="7 8" id="KW-0472">Membrane</keyword>
<dbReference type="AlphaFoldDB" id="A0A7G9S2M2"/>
<evidence type="ECO:0000256" key="8">
    <source>
        <dbReference type="RuleBase" id="RU363032"/>
    </source>
</evidence>
<feature type="domain" description="ABC transmembrane type-1" evidence="9">
    <location>
        <begin position="75"/>
        <end position="269"/>
    </location>
</feature>
<keyword evidence="6 8" id="KW-1133">Transmembrane helix</keyword>
<proteinExistence type="inferred from homology"/>
<name>A0A7G9S2M2_9MICO</name>
<sequence>MTLTLTQSSTRPTRVQRFNSSRIPIVLLFVYLGLPLLALLLFSFSRVWDGTVLPSAFTLEHWKNALQNTDVVQATGRSLFVTLMVCVINWIVVIPAAYIAVVVSPRLRSLFHALAIAPFALPWIVIAAGMQLTVGEFAPQLFATVGLLVVTISAVTFPYLYWAVESSLISNNVKQLAEAAQMSGAGWWQTITRVAVPSAKKGIMSGTLLVASAAFGEFAITQIIIGGAYETLPLWTLRMFHGRVPGAGTDLAAVSFAIFLVLFAVSMVLSRIDSDPAQPTLGGSQKLQNRKGVKR</sequence>
<gene>
    <name evidence="10" type="ORF">H9L06_07280</name>
</gene>
<feature type="transmembrane region" description="Helical" evidence="8">
    <location>
        <begin position="110"/>
        <end position="129"/>
    </location>
</feature>
<feature type="transmembrane region" description="Helical" evidence="8">
    <location>
        <begin position="141"/>
        <end position="164"/>
    </location>
</feature>
<organism evidence="10 11">
    <name type="scientific">Leucobacter denitrificans</name>
    <dbReference type="NCBI Taxonomy" id="683042"/>
    <lineage>
        <taxon>Bacteria</taxon>
        <taxon>Bacillati</taxon>
        <taxon>Actinomycetota</taxon>
        <taxon>Actinomycetes</taxon>
        <taxon>Micrococcales</taxon>
        <taxon>Microbacteriaceae</taxon>
        <taxon>Leucobacter</taxon>
    </lineage>
</organism>
<dbReference type="Proteomes" id="UP000515934">
    <property type="component" value="Chromosome"/>
</dbReference>
<feature type="transmembrane region" description="Helical" evidence="8">
    <location>
        <begin position="21"/>
        <end position="44"/>
    </location>
</feature>
<dbReference type="InterPro" id="IPR000515">
    <property type="entry name" value="MetI-like"/>
</dbReference>
<dbReference type="RefSeq" id="WP_187554568.1">
    <property type="nucleotide sequence ID" value="NZ_CP060716.1"/>
</dbReference>
<dbReference type="CDD" id="cd06261">
    <property type="entry name" value="TM_PBP2"/>
    <property type="match status" value="1"/>
</dbReference>
<dbReference type="EMBL" id="CP060716">
    <property type="protein sequence ID" value="QNN62097.1"/>
    <property type="molecule type" value="Genomic_DNA"/>
</dbReference>
<reference evidence="10 11" key="1">
    <citation type="submission" date="2020-08" db="EMBL/GenBank/DDBJ databases">
        <title>Genome sequence of Leucobacter denitrificans KACC 14055T.</title>
        <authorList>
            <person name="Hyun D.-W."/>
            <person name="Bae J.-W."/>
        </authorList>
    </citation>
    <scope>NUCLEOTIDE SEQUENCE [LARGE SCALE GENOMIC DNA]</scope>
    <source>
        <strain evidence="10 11">KACC 14055</strain>
    </source>
</reference>
<dbReference type="SUPFAM" id="SSF161098">
    <property type="entry name" value="MetI-like"/>
    <property type="match status" value="1"/>
</dbReference>
<protein>
    <submittedName>
        <fullName evidence="10">ABC transporter permease subunit</fullName>
    </submittedName>
</protein>
<feature type="transmembrane region" description="Helical" evidence="8">
    <location>
        <begin position="208"/>
        <end position="229"/>
    </location>
</feature>
<keyword evidence="2 8" id="KW-0813">Transport</keyword>
<dbReference type="GO" id="GO:0005886">
    <property type="term" value="C:plasma membrane"/>
    <property type="evidence" value="ECO:0007669"/>
    <property type="project" value="UniProtKB-SubCell"/>
</dbReference>
<dbReference type="KEGG" id="ldn:H9L06_07280"/>
<dbReference type="InterPro" id="IPR035906">
    <property type="entry name" value="MetI-like_sf"/>
</dbReference>
<keyword evidence="4" id="KW-0997">Cell inner membrane</keyword>
<comment type="similarity">
    <text evidence="8">Belongs to the binding-protein-dependent transport system permease family.</text>
</comment>
<evidence type="ECO:0000256" key="5">
    <source>
        <dbReference type="ARBA" id="ARBA00022692"/>
    </source>
</evidence>